<name>A0A3N1VPQ4_9BACT</name>
<gene>
    <name evidence="2" type="ORF">EDC27_0286</name>
</gene>
<dbReference type="RefSeq" id="WP_123288830.1">
    <property type="nucleotide sequence ID" value="NZ_RJVA01000009.1"/>
</dbReference>
<evidence type="ECO:0000313" key="3">
    <source>
        <dbReference type="Proteomes" id="UP000276223"/>
    </source>
</evidence>
<dbReference type="OrthoDB" id="5495908at2"/>
<dbReference type="AlphaFoldDB" id="A0A3N1VPQ4"/>
<organism evidence="2 3">
    <name type="scientific">Desulfosoma caldarium</name>
    <dbReference type="NCBI Taxonomy" id="610254"/>
    <lineage>
        <taxon>Bacteria</taxon>
        <taxon>Pseudomonadati</taxon>
        <taxon>Thermodesulfobacteriota</taxon>
        <taxon>Syntrophobacteria</taxon>
        <taxon>Syntrophobacterales</taxon>
        <taxon>Syntrophobacteraceae</taxon>
        <taxon>Desulfosoma</taxon>
    </lineage>
</organism>
<keyword evidence="1" id="KW-0812">Transmembrane</keyword>
<reference evidence="2 3" key="1">
    <citation type="submission" date="2018-11" db="EMBL/GenBank/DDBJ databases">
        <title>Genomic Encyclopedia of Type Strains, Phase IV (KMG-IV): sequencing the most valuable type-strain genomes for metagenomic binning, comparative biology and taxonomic classification.</title>
        <authorList>
            <person name="Goeker M."/>
        </authorList>
    </citation>
    <scope>NUCLEOTIDE SEQUENCE [LARGE SCALE GENOMIC DNA]</scope>
    <source>
        <strain evidence="2 3">DSM 22027</strain>
    </source>
</reference>
<keyword evidence="1" id="KW-1133">Transmembrane helix</keyword>
<comment type="caution">
    <text evidence="2">The sequence shown here is derived from an EMBL/GenBank/DDBJ whole genome shotgun (WGS) entry which is preliminary data.</text>
</comment>
<protein>
    <submittedName>
        <fullName evidence="2">Uncharacterized protein</fullName>
    </submittedName>
</protein>
<keyword evidence="1" id="KW-0472">Membrane</keyword>
<keyword evidence="3" id="KW-1185">Reference proteome</keyword>
<accession>A0A3N1VPQ4</accession>
<sequence>MTWPEAVRLFQDVVTSHPVSLTLALLTAASLGAVYWMRRRLRRHWHSLLEEASEEPFRLLEESSLSEKDRAALSYLKALRQKVWSMPDQDISLSLDTFFSQAQDIVHTIASIYHPDKAEAQYEASLKDVLALCRRTTSRLEAVVQRGPFRLLSSRPIGHYRALYKTYRRVNASSLVQSLKKHPMLYKAAQVMWHAKNWKNPFYWVSRELSRESLRWLVRWFTIAMINQVGKEAMRLYGQHGFADDEERDLVLACLKLHSLCTSQKSGQREGALRAWVAFVCDVPVLDPAAKIRILRQAIEKGVDDVVMAESFRTRRGESWYKRGLHRLGESSP</sequence>
<evidence type="ECO:0000313" key="2">
    <source>
        <dbReference type="EMBL" id="ROR03031.1"/>
    </source>
</evidence>
<dbReference type="EMBL" id="RJVA01000009">
    <property type="protein sequence ID" value="ROR03031.1"/>
    <property type="molecule type" value="Genomic_DNA"/>
</dbReference>
<proteinExistence type="predicted"/>
<feature type="transmembrane region" description="Helical" evidence="1">
    <location>
        <begin position="20"/>
        <end position="37"/>
    </location>
</feature>
<dbReference type="Proteomes" id="UP000276223">
    <property type="component" value="Unassembled WGS sequence"/>
</dbReference>
<evidence type="ECO:0000256" key="1">
    <source>
        <dbReference type="SAM" id="Phobius"/>
    </source>
</evidence>